<protein>
    <submittedName>
        <fullName evidence="6">Lipase</fullName>
    </submittedName>
</protein>
<dbReference type="SUPFAM" id="SSF53474">
    <property type="entry name" value="alpha/beta-Hydrolases"/>
    <property type="match status" value="1"/>
</dbReference>
<keyword evidence="7" id="KW-1185">Reference proteome</keyword>
<dbReference type="GO" id="GO:0003847">
    <property type="term" value="F:1-alkyl-2-acetylglycerophosphocholine esterase activity"/>
    <property type="evidence" value="ECO:0007669"/>
    <property type="project" value="TreeGrafter"/>
</dbReference>
<dbReference type="EMBL" id="AP023354">
    <property type="protein sequence ID" value="BCJ28310.1"/>
    <property type="molecule type" value="Genomic_DNA"/>
</dbReference>
<dbReference type="Proteomes" id="UP000680750">
    <property type="component" value="Chromosome"/>
</dbReference>
<keyword evidence="2" id="KW-0442">Lipid degradation</keyword>
<dbReference type="InterPro" id="IPR029058">
    <property type="entry name" value="AB_hydrolase_fold"/>
</dbReference>
<gene>
    <name evidence="6" type="ORF">Asera_24180</name>
</gene>
<evidence type="ECO:0000256" key="2">
    <source>
        <dbReference type="ARBA" id="ARBA00022963"/>
    </source>
</evidence>
<proteinExistence type="predicted"/>
<keyword evidence="3" id="KW-0443">Lipid metabolism</keyword>
<name>A0A810KYK2_9ACTN</name>
<dbReference type="PANTHER" id="PTHR10272:SF0">
    <property type="entry name" value="PLATELET-ACTIVATING FACTOR ACETYLHYDROLASE"/>
    <property type="match status" value="1"/>
</dbReference>
<evidence type="ECO:0000313" key="7">
    <source>
        <dbReference type="Proteomes" id="UP000680750"/>
    </source>
</evidence>
<keyword evidence="1" id="KW-0378">Hydrolase</keyword>
<dbReference type="KEGG" id="aser:Asera_24180"/>
<evidence type="ECO:0000256" key="1">
    <source>
        <dbReference type="ARBA" id="ARBA00022801"/>
    </source>
</evidence>
<dbReference type="Gene3D" id="3.40.50.1820">
    <property type="entry name" value="alpha/beta hydrolase"/>
    <property type="match status" value="1"/>
</dbReference>
<dbReference type="RefSeq" id="WP_051802129.1">
    <property type="nucleotide sequence ID" value="NZ_AP023354.1"/>
</dbReference>
<evidence type="ECO:0000256" key="3">
    <source>
        <dbReference type="ARBA" id="ARBA00023098"/>
    </source>
</evidence>
<keyword evidence="5" id="KW-0472">Membrane</keyword>
<dbReference type="OrthoDB" id="569821at2"/>
<evidence type="ECO:0000256" key="5">
    <source>
        <dbReference type="SAM" id="Phobius"/>
    </source>
</evidence>
<keyword evidence="5" id="KW-0812">Transmembrane</keyword>
<organism evidence="6 7">
    <name type="scientific">Actinocatenispora sera</name>
    <dbReference type="NCBI Taxonomy" id="390989"/>
    <lineage>
        <taxon>Bacteria</taxon>
        <taxon>Bacillati</taxon>
        <taxon>Actinomycetota</taxon>
        <taxon>Actinomycetes</taxon>
        <taxon>Micromonosporales</taxon>
        <taxon>Micromonosporaceae</taxon>
        <taxon>Actinocatenispora</taxon>
    </lineage>
</organism>
<feature type="region of interest" description="Disordered" evidence="4">
    <location>
        <begin position="1"/>
        <end position="55"/>
    </location>
</feature>
<dbReference type="Pfam" id="PF03403">
    <property type="entry name" value="PAF-AH_p_II"/>
    <property type="match status" value="2"/>
</dbReference>
<dbReference type="GO" id="GO:0016042">
    <property type="term" value="P:lipid catabolic process"/>
    <property type="evidence" value="ECO:0007669"/>
    <property type="project" value="UniProtKB-KW"/>
</dbReference>
<sequence length="430" mass="45637">MNTPRHRPRPDRPGPFHRATTTRSPDPEPISSAETEHIRAADRSPGTGRARRRGARRTVGALAVAALLAAPAAALAPTATAAAPAHRDTGGSQLALPAPSGRYPVGVDRLDLVDTDRTDPWVPSAGPRRLVVTMRYPTAHRHGSTAPYLSPAESAALLAEDHLDDVAPDALSTVRTHSIADAPPLPGRRPLVVLSPGYTQPAATLTAVAEDLASHGYLVAAVDHRYESVATTYPGGELDTCRSCGAAGADVVGSRVADVRFVLDELTGRHPAWRWSTRIDASRIATVGHSVGGATASVAMAADRRIDAGINLDGTPHVPAPEGGLDRPFLLFGSSAHHLPGDDAKWDALAESLTGWHRWLTISGSEHFTFTDLALLNDQLGEPPLGAVSGARSVQLTRRYVTAFVDRHLRGRDEPILDRPDPADPEIVFH</sequence>
<feature type="transmembrane region" description="Helical" evidence="5">
    <location>
        <begin position="59"/>
        <end position="79"/>
    </location>
</feature>
<dbReference type="PANTHER" id="PTHR10272">
    <property type="entry name" value="PLATELET-ACTIVATING FACTOR ACETYLHYDROLASE"/>
    <property type="match status" value="1"/>
</dbReference>
<accession>A0A810KYK2</accession>
<feature type="region of interest" description="Disordered" evidence="4">
    <location>
        <begin position="84"/>
        <end position="103"/>
    </location>
</feature>
<keyword evidence="5" id="KW-1133">Transmembrane helix</keyword>
<evidence type="ECO:0000313" key="6">
    <source>
        <dbReference type="EMBL" id="BCJ28310.1"/>
    </source>
</evidence>
<dbReference type="AlphaFoldDB" id="A0A810KYK2"/>
<reference evidence="6" key="1">
    <citation type="submission" date="2020-08" db="EMBL/GenBank/DDBJ databases">
        <title>Whole genome shotgun sequence of Actinocatenispora sera NBRC 101916.</title>
        <authorList>
            <person name="Komaki H."/>
            <person name="Tamura T."/>
        </authorList>
    </citation>
    <scope>NUCLEOTIDE SEQUENCE</scope>
    <source>
        <strain evidence="6">NBRC 101916</strain>
    </source>
</reference>
<evidence type="ECO:0000256" key="4">
    <source>
        <dbReference type="SAM" id="MobiDB-lite"/>
    </source>
</evidence>